<dbReference type="PANTHER" id="PTHR13887:SF14">
    <property type="entry name" value="DISULFIDE BOND FORMATION PROTEIN D"/>
    <property type="match status" value="1"/>
</dbReference>
<feature type="region of interest" description="Disordered" evidence="6">
    <location>
        <begin position="28"/>
        <end position="84"/>
    </location>
</feature>
<dbReference type="Proteomes" id="UP001553843">
    <property type="component" value="Unassembled WGS sequence"/>
</dbReference>
<organism evidence="9 10">
    <name type="scientific">Streptomyces huasconensis</name>
    <dbReference type="NCBI Taxonomy" id="1854574"/>
    <lineage>
        <taxon>Bacteria</taxon>
        <taxon>Bacillati</taxon>
        <taxon>Actinomycetota</taxon>
        <taxon>Actinomycetes</taxon>
        <taxon>Kitasatosporales</taxon>
        <taxon>Streptomycetaceae</taxon>
        <taxon>Streptomyces</taxon>
    </lineage>
</organism>
<evidence type="ECO:0000256" key="3">
    <source>
        <dbReference type="ARBA" id="ARBA00023002"/>
    </source>
</evidence>
<gene>
    <name evidence="9" type="ORF">AB0887_16820</name>
</gene>
<keyword evidence="5" id="KW-0676">Redox-active center</keyword>
<dbReference type="InterPro" id="IPR012336">
    <property type="entry name" value="Thioredoxin-like_fold"/>
</dbReference>
<dbReference type="Gene3D" id="3.40.30.10">
    <property type="entry name" value="Glutaredoxin"/>
    <property type="match status" value="1"/>
</dbReference>
<keyword evidence="4" id="KW-1015">Disulfide bond</keyword>
<proteinExistence type="inferred from homology"/>
<dbReference type="SUPFAM" id="SSF52833">
    <property type="entry name" value="Thioredoxin-like"/>
    <property type="match status" value="1"/>
</dbReference>
<dbReference type="RefSeq" id="WP_359779031.1">
    <property type="nucleotide sequence ID" value="NZ_JBEYRR010000006.1"/>
</dbReference>
<evidence type="ECO:0000256" key="6">
    <source>
        <dbReference type="SAM" id="MobiDB-lite"/>
    </source>
</evidence>
<evidence type="ECO:0000313" key="10">
    <source>
        <dbReference type="Proteomes" id="UP001553843"/>
    </source>
</evidence>
<protein>
    <submittedName>
        <fullName evidence="9">Thioredoxin domain-containing protein</fullName>
    </submittedName>
</protein>
<keyword evidence="10" id="KW-1185">Reference proteome</keyword>
<sequence>MAVHKAGRKTGRVVTAVAAAALIGAAASACGPDGGDGDNGRADKAGKSSSAAPESKAPKSKAPESEAPGAGGSDVPEAKAPPAAAGRLAKVPASVKGGVITVGDPKAAHTVKVYEDSRCPFCKKFEEGGARALVGPVADGKVRIEYTIASFLDNNLGGSGSVNAANALRASVEAGRFPQFHAAVFANQPEEESDDAYTPAFLLKIADKVDGLRGAAFDKAVTNGTYKKWVRQAMKAFTDDGIEGTPTVFIDGKKAAGNSLYEQGAFAKELKAAGIS</sequence>
<evidence type="ECO:0000256" key="1">
    <source>
        <dbReference type="ARBA" id="ARBA00005791"/>
    </source>
</evidence>
<comment type="caution">
    <text evidence="9">The sequence shown here is derived from an EMBL/GenBank/DDBJ whole genome shotgun (WGS) entry which is preliminary data.</text>
</comment>
<accession>A0ABV3LVX2</accession>
<keyword evidence="2 7" id="KW-0732">Signal</keyword>
<feature type="domain" description="Thioredoxin-like fold" evidence="8">
    <location>
        <begin position="100"/>
        <end position="263"/>
    </location>
</feature>
<dbReference type="Pfam" id="PF13462">
    <property type="entry name" value="Thioredoxin_4"/>
    <property type="match status" value="1"/>
</dbReference>
<evidence type="ECO:0000256" key="2">
    <source>
        <dbReference type="ARBA" id="ARBA00022729"/>
    </source>
</evidence>
<dbReference type="PANTHER" id="PTHR13887">
    <property type="entry name" value="GLUTATHIONE S-TRANSFERASE KAPPA"/>
    <property type="match status" value="1"/>
</dbReference>
<keyword evidence="3" id="KW-0560">Oxidoreductase</keyword>
<feature type="chain" id="PRO_5045729029" evidence="7">
    <location>
        <begin position="30"/>
        <end position="276"/>
    </location>
</feature>
<comment type="similarity">
    <text evidence="1">Belongs to the thioredoxin family. DsbA subfamily.</text>
</comment>
<evidence type="ECO:0000256" key="4">
    <source>
        <dbReference type="ARBA" id="ARBA00023157"/>
    </source>
</evidence>
<dbReference type="PROSITE" id="PS51257">
    <property type="entry name" value="PROKAR_LIPOPROTEIN"/>
    <property type="match status" value="1"/>
</dbReference>
<evidence type="ECO:0000313" key="9">
    <source>
        <dbReference type="EMBL" id="MEW2363597.1"/>
    </source>
</evidence>
<evidence type="ECO:0000256" key="5">
    <source>
        <dbReference type="ARBA" id="ARBA00023284"/>
    </source>
</evidence>
<name>A0ABV3LVX2_9ACTN</name>
<evidence type="ECO:0000259" key="8">
    <source>
        <dbReference type="Pfam" id="PF13462"/>
    </source>
</evidence>
<reference evidence="9 10" key="1">
    <citation type="submission" date="2024-06" db="EMBL/GenBank/DDBJ databases">
        <title>The Natural Products Discovery Center: Release of the First 8490 Sequenced Strains for Exploring Actinobacteria Biosynthetic Diversity.</title>
        <authorList>
            <person name="Kalkreuter E."/>
            <person name="Kautsar S.A."/>
            <person name="Yang D."/>
            <person name="Bader C.D."/>
            <person name="Teijaro C.N."/>
            <person name="Fluegel L."/>
            <person name="Davis C.M."/>
            <person name="Simpson J.R."/>
            <person name="Lauterbach L."/>
            <person name="Steele A.D."/>
            <person name="Gui C."/>
            <person name="Meng S."/>
            <person name="Li G."/>
            <person name="Viehrig K."/>
            <person name="Ye F."/>
            <person name="Su P."/>
            <person name="Kiefer A.F."/>
            <person name="Nichols A."/>
            <person name="Cepeda A.J."/>
            <person name="Yan W."/>
            <person name="Fan B."/>
            <person name="Jiang Y."/>
            <person name="Adhikari A."/>
            <person name="Zheng C.-J."/>
            <person name="Schuster L."/>
            <person name="Cowan T.M."/>
            <person name="Smanski M.J."/>
            <person name="Chevrette M.G."/>
            <person name="De Carvalho L.P.S."/>
            <person name="Shen B."/>
        </authorList>
    </citation>
    <scope>NUCLEOTIDE SEQUENCE [LARGE SCALE GENOMIC DNA]</scope>
    <source>
        <strain evidence="9 10">NPDC047833</strain>
    </source>
</reference>
<dbReference type="InterPro" id="IPR036249">
    <property type="entry name" value="Thioredoxin-like_sf"/>
</dbReference>
<evidence type="ECO:0000256" key="7">
    <source>
        <dbReference type="SAM" id="SignalP"/>
    </source>
</evidence>
<dbReference type="EMBL" id="JBEYRS010000006">
    <property type="protein sequence ID" value="MEW2363597.1"/>
    <property type="molecule type" value="Genomic_DNA"/>
</dbReference>
<feature type="signal peptide" evidence="7">
    <location>
        <begin position="1"/>
        <end position="29"/>
    </location>
</feature>